<feature type="region of interest" description="Disordered" evidence="1">
    <location>
        <begin position="253"/>
        <end position="272"/>
    </location>
</feature>
<dbReference type="STRING" id="1074467.JP39_09460"/>
<keyword evidence="2" id="KW-0732">Signal</keyword>
<dbReference type="AlphaFoldDB" id="A0A0K2LE71"/>
<evidence type="ECO:0000256" key="1">
    <source>
        <dbReference type="SAM" id="MobiDB-lite"/>
    </source>
</evidence>
<protein>
    <submittedName>
        <fullName evidence="3">Uncharacterized protein</fullName>
    </submittedName>
</protein>
<dbReference type="Proteomes" id="UP000061546">
    <property type="component" value="Chromosome"/>
</dbReference>
<accession>A0A0K2LE71</accession>
<feature type="region of interest" description="Disordered" evidence="1">
    <location>
        <begin position="36"/>
        <end position="72"/>
    </location>
</feature>
<feature type="compositionally biased region" description="Basic and acidic residues" evidence="1">
    <location>
        <begin position="43"/>
        <end position="65"/>
    </location>
</feature>
<evidence type="ECO:0000313" key="4">
    <source>
        <dbReference type="Proteomes" id="UP000061546"/>
    </source>
</evidence>
<keyword evidence="4" id="KW-1185">Reference proteome</keyword>
<organism evidence="3 4">
    <name type="scientific">Companilactobacillus heilongjiangensis</name>
    <dbReference type="NCBI Taxonomy" id="1074467"/>
    <lineage>
        <taxon>Bacteria</taxon>
        <taxon>Bacillati</taxon>
        <taxon>Bacillota</taxon>
        <taxon>Bacilli</taxon>
        <taxon>Lactobacillales</taxon>
        <taxon>Lactobacillaceae</taxon>
        <taxon>Companilactobacillus</taxon>
    </lineage>
</organism>
<proteinExistence type="predicted"/>
<dbReference type="KEGG" id="lhi:JP39_09460"/>
<dbReference type="RefSeq" id="WP_041501457.1">
    <property type="nucleotide sequence ID" value="NZ_BJDV01000010.1"/>
</dbReference>
<evidence type="ECO:0000256" key="2">
    <source>
        <dbReference type="SAM" id="SignalP"/>
    </source>
</evidence>
<name>A0A0K2LE71_9LACO</name>
<reference evidence="3 4" key="1">
    <citation type="submission" date="2015-08" db="EMBL/GenBank/DDBJ databases">
        <title>Genomic sequence of Lactobacillus heilongjiangensis DSM 28069, isolated from Chinese traditional pickle.</title>
        <authorList>
            <person name="Jiang X."/>
            <person name="Zheng B."/>
            <person name="Cheng H."/>
        </authorList>
    </citation>
    <scope>NUCLEOTIDE SEQUENCE [LARGE SCALE GENOMIC DNA]</scope>
    <source>
        <strain evidence="3 4">DSM 28069</strain>
    </source>
</reference>
<gene>
    <name evidence="3" type="ORF">JP39_09460</name>
</gene>
<feature type="signal peptide" evidence="2">
    <location>
        <begin position="1"/>
        <end position="19"/>
    </location>
</feature>
<dbReference type="EMBL" id="CP012559">
    <property type="protein sequence ID" value="ALB29560.1"/>
    <property type="molecule type" value="Genomic_DNA"/>
</dbReference>
<evidence type="ECO:0000313" key="3">
    <source>
        <dbReference type="EMBL" id="ALB29560.1"/>
    </source>
</evidence>
<feature type="chain" id="PRO_5038661954" evidence="2">
    <location>
        <begin position="20"/>
        <end position="336"/>
    </location>
</feature>
<dbReference type="OrthoDB" id="2300634at2"/>
<sequence length="336" mass="36914">MKKLLYSSIILGAAVFALGIQGNNALTVKAEDVVSAEPANEPASEKVEPKEDIDVPVEEKSDLPSKTEISQNNSDIDVDTVPVLAPKTGNRVNVSDGSNPLIYIKPREDKIAGLSNTEDPANKGDLMVPYTYHGNAAIFEIEDGKIALDDSKETGYKERDFDDVYVNDPDIRSKSGAFTEVIYGISSGNQVTKKEKLIEALKQEAFFFMERRNHGYSNEAELNSYEDAFNKKLDEIKALNDDGTPVVKTPVTETTTISHSHHTSTKAQNHDQDDEKLPLVIVAIRQAQLYTADGQTVTDRGLSDSSVWMADKVATINGQKMYRISANEWVAASDVI</sequence>